<feature type="repeat" description="PPR" evidence="2">
    <location>
        <begin position="62"/>
        <end position="96"/>
    </location>
</feature>
<dbReference type="InterPro" id="IPR046848">
    <property type="entry name" value="E_motif"/>
</dbReference>
<dbReference type="FunFam" id="1.25.40.10:FF:000348">
    <property type="entry name" value="Pentatricopeptide repeat-containing protein chloroplastic"/>
    <property type="match status" value="1"/>
</dbReference>
<dbReference type="Proteomes" id="UP001630127">
    <property type="component" value="Unassembled WGS sequence"/>
</dbReference>
<gene>
    <name evidence="4" type="ORF">ACH5RR_021217</name>
</gene>
<feature type="repeat" description="PPR" evidence="2">
    <location>
        <begin position="298"/>
        <end position="332"/>
    </location>
</feature>
<evidence type="ECO:0000256" key="3">
    <source>
        <dbReference type="SAM" id="MobiDB-lite"/>
    </source>
</evidence>
<dbReference type="AlphaFoldDB" id="A0ABD2ZLM9"/>
<keyword evidence="1" id="KW-0677">Repeat</keyword>
<protein>
    <recommendedName>
        <fullName evidence="6">Pentatricopeptide repeat-containing protein</fullName>
    </recommendedName>
</protein>
<comment type="caution">
    <text evidence="4">The sequence shown here is derived from an EMBL/GenBank/DDBJ whole genome shotgun (WGS) entry which is preliminary data.</text>
</comment>
<dbReference type="PROSITE" id="PS51375">
    <property type="entry name" value="PPR"/>
    <property type="match status" value="5"/>
</dbReference>
<dbReference type="Pfam" id="PF13041">
    <property type="entry name" value="PPR_2"/>
    <property type="match status" value="3"/>
</dbReference>
<dbReference type="Gene3D" id="1.25.40.10">
    <property type="entry name" value="Tetratricopeptide repeat domain"/>
    <property type="match status" value="4"/>
</dbReference>
<evidence type="ECO:0000256" key="1">
    <source>
        <dbReference type="ARBA" id="ARBA00022737"/>
    </source>
</evidence>
<accession>A0ABD2ZLM9</accession>
<dbReference type="InterPro" id="IPR011990">
    <property type="entry name" value="TPR-like_helical_dom_sf"/>
</dbReference>
<evidence type="ECO:0008006" key="6">
    <source>
        <dbReference type="Google" id="ProtNLM"/>
    </source>
</evidence>
<feature type="repeat" description="PPR" evidence="2">
    <location>
        <begin position="166"/>
        <end position="196"/>
    </location>
</feature>
<dbReference type="FunFam" id="1.25.40.10:FF:000184">
    <property type="entry name" value="Pentatricopeptide repeat-containing protein, chloroplastic"/>
    <property type="match status" value="1"/>
</dbReference>
<feature type="region of interest" description="Disordered" evidence="3">
    <location>
        <begin position="1"/>
        <end position="42"/>
    </location>
</feature>
<dbReference type="EMBL" id="JBJUIK010000009">
    <property type="protein sequence ID" value="KAL3518628.1"/>
    <property type="molecule type" value="Genomic_DNA"/>
</dbReference>
<dbReference type="SUPFAM" id="SSF48452">
    <property type="entry name" value="TPR-like"/>
    <property type="match status" value="1"/>
</dbReference>
<dbReference type="Pfam" id="PF20431">
    <property type="entry name" value="E_motif"/>
    <property type="match status" value="1"/>
</dbReference>
<dbReference type="InterPro" id="IPR002885">
    <property type="entry name" value="PPR_rpt"/>
</dbReference>
<evidence type="ECO:0000313" key="4">
    <source>
        <dbReference type="EMBL" id="KAL3518628.1"/>
    </source>
</evidence>
<evidence type="ECO:0000256" key="2">
    <source>
        <dbReference type="PROSITE-ProRule" id="PRU00708"/>
    </source>
</evidence>
<evidence type="ECO:0000313" key="5">
    <source>
        <dbReference type="Proteomes" id="UP001630127"/>
    </source>
</evidence>
<dbReference type="NCBIfam" id="TIGR00756">
    <property type="entry name" value="PPR"/>
    <property type="match status" value="5"/>
</dbReference>
<feature type="repeat" description="PPR" evidence="2">
    <location>
        <begin position="267"/>
        <end position="297"/>
    </location>
</feature>
<name>A0ABD2ZLM9_9GENT</name>
<sequence>MSLPAFATATNTTQQLPPPPLPHNPTANPPPPDTITTNSSPRKRQLTFKTTQNKPKNPVDDFVVSWTSSIAHHCKKGRLSVAASEFTRMRLSGIEPNHITFVTLLSGCAHFPAQALYFGGAIHGYTRKFGLDTGNVKVGSALIDMYSKFGQMGPARLCFELMGFKNKVSWNTMIDGYMRNGYLESAVDLFDEMPERDAISWTALIGGFVKKGRFEEALVWFQEMQLSGVEPDYVTIISLLSAAANLGMHGLGLWLHRYVMKRDFRDNIRVNNSLIDMYCRCGCVDLARQVFKSMPKRSLVSWNSIIVGLAMNGHAEEAIKYFRSMQKDGIEPDSVSFTGALTACSHAGLVNEGLNFFSTMKRVHKIFPRIEHYGCIVDLYSRSGKLEKALQVIEDMPMKPNEVVLGSLLAACRNNGDLKLAERLMNYIYKLDPQGDSNHVLLSNIYAALGSWHGASHVRKRMKALGIQKRTGISSIEIDCVIHEFVSGDKSHFESQYIYAMLDLLSLELRIYGYTPESNLSELHEYD</sequence>
<dbReference type="InterPro" id="IPR046960">
    <property type="entry name" value="PPR_At4g14850-like_plant"/>
</dbReference>
<dbReference type="PANTHER" id="PTHR47926">
    <property type="entry name" value="PENTATRICOPEPTIDE REPEAT-CONTAINING PROTEIN"/>
    <property type="match status" value="1"/>
</dbReference>
<dbReference type="Pfam" id="PF01535">
    <property type="entry name" value="PPR"/>
    <property type="match status" value="3"/>
</dbReference>
<proteinExistence type="predicted"/>
<reference evidence="4 5" key="1">
    <citation type="submission" date="2024-11" db="EMBL/GenBank/DDBJ databases">
        <title>A near-complete genome assembly of Cinchona calisaya.</title>
        <authorList>
            <person name="Lian D.C."/>
            <person name="Zhao X.W."/>
            <person name="Wei L."/>
        </authorList>
    </citation>
    <scope>NUCLEOTIDE SEQUENCE [LARGE SCALE GENOMIC DNA]</scope>
    <source>
        <tissue evidence="4">Nenye</tissue>
    </source>
</reference>
<keyword evidence="5" id="KW-1185">Reference proteome</keyword>
<organism evidence="4 5">
    <name type="scientific">Cinchona calisaya</name>
    <dbReference type="NCBI Taxonomy" id="153742"/>
    <lineage>
        <taxon>Eukaryota</taxon>
        <taxon>Viridiplantae</taxon>
        <taxon>Streptophyta</taxon>
        <taxon>Embryophyta</taxon>
        <taxon>Tracheophyta</taxon>
        <taxon>Spermatophyta</taxon>
        <taxon>Magnoliopsida</taxon>
        <taxon>eudicotyledons</taxon>
        <taxon>Gunneridae</taxon>
        <taxon>Pentapetalae</taxon>
        <taxon>asterids</taxon>
        <taxon>lamiids</taxon>
        <taxon>Gentianales</taxon>
        <taxon>Rubiaceae</taxon>
        <taxon>Cinchonoideae</taxon>
        <taxon>Cinchoneae</taxon>
        <taxon>Cinchona</taxon>
    </lineage>
</organism>
<dbReference type="PANTHER" id="PTHR47926:SF510">
    <property type="entry name" value="PENTATRICOPEPTIDE REPEAT-CONTAINING PROTEIN"/>
    <property type="match status" value="1"/>
</dbReference>
<feature type="repeat" description="PPR" evidence="2">
    <location>
        <begin position="197"/>
        <end position="231"/>
    </location>
</feature>
<feature type="compositionally biased region" description="Pro residues" evidence="3">
    <location>
        <begin position="16"/>
        <end position="33"/>
    </location>
</feature>